<dbReference type="Pfam" id="PF06972">
    <property type="entry name" value="GIP1_N"/>
    <property type="match status" value="1"/>
</dbReference>
<dbReference type="SUPFAM" id="SSF46934">
    <property type="entry name" value="UBA-like"/>
    <property type="match status" value="1"/>
</dbReference>
<name>A0AAV3P315_LITER</name>
<feature type="region of interest" description="Disordered" evidence="1">
    <location>
        <begin position="797"/>
        <end position="830"/>
    </location>
</feature>
<evidence type="ECO:0000256" key="1">
    <source>
        <dbReference type="SAM" id="MobiDB-lite"/>
    </source>
</evidence>
<gene>
    <name evidence="3" type="ORF">LIER_05631</name>
</gene>
<evidence type="ECO:0000313" key="3">
    <source>
        <dbReference type="EMBL" id="GAA0145436.1"/>
    </source>
</evidence>
<sequence>MVGGNGGELGLKEIPSGSRKVVMSLKEIVNCPEAEIYATLQDCNMDPNEAVNKLLSQDSFREVKSKREKKKENKDTAEGRPRGSVGTSSRGGRSGTGRYGRGGSTQFSSSDPAVSYGKLAYKNNGSTSHPASLSSVPGTTGNTYERSPTISDSGLTSNKASEANTGDGSLPVAQPSSGYQPGWMATPGKMSMADIVKMGKPQNRDSGAPNTSHHHGQRTSNSSSDVNLSHLVSTSLDVSVEEEWPSVEPTSAPDVSPILEPPSDSKPHDDAPGFQYNDNGKHDHDIPTVDHDAVENIAINHVESASVSGGTLQEENDDGTSLFDNDMYQNRQLYQPHNIDYHEVQEPGVSVSSMTAEMQHVNIQDDDRGSLPEDSGPSVVIPDHLQVQTGDFSHLSFGSFKVGPLYSAPLTSIPVKTNIGEEETSEADATAVGQLETRNSEYCEEGSYLDVGDGNLYNRAGASTSNYDSPSASQQEPVKHENPEVEHVNQYASTSSSPDYTFGNTHQPNVTSRQTYSVPQMQNNATFSNAMLQGYSNSLPSTLLAENVHSGREIDFPYSRFLMPSKYANGASLPSGSALSMPEALNTIGYSSAQPTQQSLSGTNGAPGLSVPQHLAMHPYSQATTPLDPNMIGYPFMPPSYSYLPSAYQQAFHGNNYNHQSLAATALLSHKMSVPASNLPQSGSGYSGFGSSTALPGNFAMNQTAAVAPPGTTIGYDDVLSSQYKDSNHLMSLQQSENSAMWLQGPGSRTMSAVPANTYYGMQLQNQQAVGLRQAQQSSQNYGAFGYPNFYHAQSGMSMDHQQQQNPRDGSLGGSQGQQKQSQQFWQNGY</sequence>
<evidence type="ECO:0000313" key="4">
    <source>
        <dbReference type="Proteomes" id="UP001454036"/>
    </source>
</evidence>
<evidence type="ECO:0000259" key="2">
    <source>
        <dbReference type="Pfam" id="PF06972"/>
    </source>
</evidence>
<accession>A0AAV3P315</accession>
<comment type="caution">
    <text evidence="3">The sequence shown here is derived from an EMBL/GenBank/DDBJ whole genome shotgun (WGS) entry which is preliminary data.</text>
</comment>
<dbReference type="InterPro" id="IPR009060">
    <property type="entry name" value="UBA-like_sf"/>
</dbReference>
<feature type="compositionally biased region" description="Low complexity" evidence="1">
    <location>
        <begin position="817"/>
        <end position="830"/>
    </location>
</feature>
<dbReference type="PANTHER" id="PTHR46445">
    <property type="entry name" value="RNA POLYMERASE II DEGRADATION FACTOR-LIKE PROTEIN (DUF1296)"/>
    <property type="match status" value="1"/>
</dbReference>
<feature type="compositionally biased region" description="Basic and acidic residues" evidence="1">
    <location>
        <begin position="477"/>
        <end position="487"/>
    </location>
</feature>
<feature type="domain" description="GBF-interacting protein 1 N-terminal" evidence="2">
    <location>
        <begin position="14"/>
        <end position="72"/>
    </location>
</feature>
<feature type="compositionally biased region" description="Low complexity" evidence="1">
    <location>
        <begin position="82"/>
        <end position="91"/>
    </location>
</feature>
<protein>
    <recommendedName>
        <fullName evidence="2">GBF-interacting protein 1 N-terminal domain-containing protein</fullName>
    </recommendedName>
</protein>
<dbReference type="AlphaFoldDB" id="A0AAV3P315"/>
<feature type="region of interest" description="Disordered" evidence="1">
    <location>
        <begin position="54"/>
        <end position="279"/>
    </location>
</feature>
<feature type="compositionally biased region" description="Polar residues" evidence="1">
    <location>
        <begin position="461"/>
        <end position="476"/>
    </location>
</feature>
<feature type="compositionally biased region" description="Polar residues" evidence="1">
    <location>
        <begin position="123"/>
        <end position="167"/>
    </location>
</feature>
<proteinExistence type="predicted"/>
<dbReference type="Proteomes" id="UP001454036">
    <property type="component" value="Unassembled WGS sequence"/>
</dbReference>
<feature type="compositionally biased region" description="Polar residues" evidence="1">
    <location>
        <begin position="797"/>
        <end position="808"/>
    </location>
</feature>
<organism evidence="3 4">
    <name type="scientific">Lithospermum erythrorhizon</name>
    <name type="common">Purple gromwell</name>
    <name type="synonym">Lithospermum officinale var. erythrorhizon</name>
    <dbReference type="NCBI Taxonomy" id="34254"/>
    <lineage>
        <taxon>Eukaryota</taxon>
        <taxon>Viridiplantae</taxon>
        <taxon>Streptophyta</taxon>
        <taxon>Embryophyta</taxon>
        <taxon>Tracheophyta</taxon>
        <taxon>Spermatophyta</taxon>
        <taxon>Magnoliopsida</taxon>
        <taxon>eudicotyledons</taxon>
        <taxon>Gunneridae</taxon>
        <taxon>Pentapetalae</taxon>
        <taxon>asterids</taxon>
        <taxon>lamiids</taxon>
        <taxon>Boraginales</taxon>
        <taxon>Boraginaceae</taxon>
        <taxon>Boraginoideae</taxon>
        <taxon>Lithospermeae</taxon>
        <taxon>Lithospermum</taxon>
    </lineage>
</organism>
<feature type="compositionally biased region" description="Gly residues" evidence="1">
    <location>
        <begin position="92"/>
        <end position="103"/>
    </location>
</feature>
<dbReference type="InterPro" id="IPR009719">
    <property type="entry name" value="GIP1_N"/>
</dbReference>
<feature type="region of interest" description="Disordered" evidence="1">
    <location>
        <begin position="459"/>
        <end position="515"/>
    </location>
</feature>
<feature type="compositionally biased region" description="Polar residues" evidence="1">
    <location>
        <begin position="490"/>
        <end position="515"/>
    </location>
</feature>
<dbReference type="EMBL" id="BAABME010000778">
    <property type="protein sequence ID" value="GAA0145436.1"/>
    <property type="molecule type" value="Genomic_DNA"/>
</dbReference>
<reference evidence="3 4" key="1">
    <citation type="submission" date="2024-01" db="EMBL/GenBank/DDBJ databases">
        <title>The complete chloroplast genome sequence of Lithospermum erythrorhizon: insights into the phylogenetic relationship among Boraginaceae species and the maternal lineages of purple gromwells.</title>
        <authorList>
            <person name="Okada T."/>
            <person name="Watanabe K."/>
        </authorList>
    </citation>
    <scope>NUCLEOTIDE SEQUENCE [LARGE SCALE GENOMIC DNA]</scope>
</reference>
<keyword evidence="4" id="KW-1185">Reference proteome</keyword>
<feature type="compositionally biased region" description="Polar residues" evidence="1">
    <location>
        <begin position="218"/>
        <end position="237"/>
    </location>
</feature>
<dbReference type="PANTHER" id="PTHR46445:SF3">
    <property type="entry name" value="RNA POLYMERASE II DEGRADATION FACTOR-LIKE PROTEIN (DUF1296)-RELATED"/>
    <property type="match status" value="1"/>
</dbReference>
<feature type="compositionally biased region" description="Basic and acidic residues" evidence="1">
    <location>
        <begin position="59"/>
        <end position="81"/>
    </location>
</feature>